<dbReference type="Proteomes" id="UP000260649">
    <property type="component" value="Unassembled WGS sequence"/>
</dbReference>
<dbReference type="OrthoDB" id="1825091at2"/>
<dbReference type="EMBL" id="QQRQ01000005">
    <property type="protein sequence ID" value="RFT06999.1"/>
    <property type="molecule type" value="Genomic_DNA"/>
</dbReference>
<evidence type="ECO:0000313" key="5">
    <source>
        <dbReference type="EMBL" id="RFT06999.1"/>
    </source>
</evidence>
<dbReference type="Pfam" id="PF00196">
    <property type="entry name" value="GerE"/>
    <property type="match status" value="1"/>
</dbReference>
<accession>A0A3E2B4R0</accession>
<protein>
    <submittedName>
        <fullName evidence="5">LuxR family transcriptional regulator</fullName>
    </submittedName>
</protein>
<dbReference type="AlphaFoldDB" id="A0A3E2B4R0"/>
<evidence type="ECO:0000256" key="3">
    <source>
        <dbReference type="ARBA" id="ARBA00023163"/>
    </source>
</evidence>
<keyword evidence="3" id="KW-0804">Transcription</keyword>
<sequence length="266" mass="30478">MLEKNQFLIFNHVLSELYRCRTYQDLGDAFLPMLRMLIPYRYASIMRRAEAGPSIHLVDPLCVPAAFAEAERRYMRFAADDYTAWLSCCREATLFRESDLVGEQQRLRSTIYQECYQPFEVYDSLQYGIVCNGQPLGALSLFRCREDGPFSDHELFLLRSVGTHLNQQMAALLAGTPPAGGSPDHSLAAVAARHGLTLRERQLLEELTRFRNNQEIAEALSVRASTLQKHFQNMFRKFGVTSRWELMRLLLEEGALPWVPPVPQSE</sequence>
<dbReference type="SUPFAM" id="SSF46894">
    <property type="entry name" value="C-terminal effector domain of the bipartite response regulators"/>
    <property type="match status" value="1"/>
</dbReference>
<gene>
    <name evidence="5" type="ORF">DV520_04715</name>
</gene>
<evidence type="ECO:0000256" key="1">
    <source>
        <dbReference type="ARBA" id="ARBA00023015"/>
    </source>
</evidence>
<evidence type="ECO:0000259" key="4">
    <source>
        <dbReference type="PROSITE" id="PS50043"/>
    </source>
</evidence>
<dbReference type="InterPro" id="IPR016032">
    <property type="entry name" value="Sig_transdc_resp-reg_C-effctor"/>
</dbReference>
<proteinExistence type="predicted"/>
<dbReference type="GO" id="GO:0006355">
    <property type="term" value="P:regulation of DNA-templated transcription"/>
    <property type="evidence" value="ECO:0007669"/>
    <property type="project" value="InterPro"/>
</dbReference>
<dbReference type="PANTHER" id="PTHR44688:SF16">
    <property type="entry name" value="DNA-BINDING TRANSCRIPTIONAL ACTIVATOR DEVR_DOSR"/>
    <property type="match status" value="1"/>
</dbReference>
<comment type="caution">
    <text evidence="5">The sequence shown here is derived from an EMBL/GenBank/DDBJ whole genome shotgun (WGS) entry which is preliminary data.</text>
</comment>
<reference evidence="5 6" key="1">
    <citation type="submission" date="2018-07" db="EMBL/GenBank/DDBJ databases">
        <title>GABA Modulating Bacteria of the Human Gut Microbiota.</title>
        <authorList>
            <person name="Strandwitz P."/>
            <person name="Kim K.H."/>
            <person name="Terekhova D."/>
            <person name="Liu J.K."/>
            <person name="Sharma A."/>
            <person name="Levering J."/>
            <person name="Mcdonald D."/>
            <person name="Dietrich D."/>
            <person name="Ramadhar T.R."/>
            <person name="Lekbua A."/>
            <person name="Mroue N."/>
            <person name="Liston C."/>
            <person name="Stewart E.J."/>
            <person name="Dubin M.J."/>
            <person name="Zengler K."/>
            <person name="Knight R."/>
            <person name="Gilbert J.A."/>
            <person name="Clardy J."/>
            <person name="Lewis K."/>
        </authorList>
    </citation>
    <scope>NUCLEOTIDE SEQUENCE [LARGE SCALE GENOMIC DNA]</scope>
    <source>
        <strain evidence="5 6">KLE1738</strain>
    </source>
</reference>
<dbReference type="Gene3D" id="3.30.450.40">
    <property type="match status" value="1"/>
</dbReference>
<feature type="domain" description="HTH luxR-type" evidence="4">
    <location>
        <begin position="189"/>
        <end position="254"/>
    </location>
</feature>
<dbReference type="Gene3D" id="1.10.10.10">
    <property type="entry name" value="Winged helix-like DNA-binding domain superfamily/Winged helix DNA-binding domain"/>
    <property type="match status" value="1"/>
</dbReference>
<keyword evidence="6" id="KW-1185">Reference proteome</keyword>
<dbReference type="InterPro" id="IPR036388">
    <property type="entry name" value="WH-like_DNA-bd_sf"/>
</dbReference>
<dbReference type="InterPro" id="IPR000792">
    <property type="entry name" value="Tscrpt_reg_LuxR_C"/>
</dbReference>
<dbReference type="RefSeq" id="WP_117141947.1">
    <property type="nucleotide sequence ID" value="NZ_CAKXKJ010000004.1"/>
</dbReference>
<dbReference type="SUPFAM" id="SSF55781">
    <property type="entry name" value="GAF domain-like"/>
    <property type="match status" value="1"/>
</dbReference>
<name>A0A3E2B4R0_9FIRM</name>
<evidence type="ECO:0000313" key="6">
    <source>
        <dbReference type="Proteomes" id="UP000260649"/>
    </source>
</evidence>
<evidence type="ECO:0000256" key="2">
    <source>
        <dbReference type="ARBA" id="ARBA00023125"/>
    </source>
</evidence>
<keyword evidence="1" id="KW-0805">Transcription regulation</keyword>
<dbReference type="GeneID" id="97995038"/>
<dbReference type="SMART" id="SM00421">
    <property type="entry name" value="HTH_LUXR"/>
    <property type="match status" value="1"/>
</dbReference>
<dbReference type="InterPro" id="IPR029016">
    <property type="entry name" value="GAF-like_dom_sf"/>
</dbReference>
<dbReference type="CDD" id="cd06170">
    <property type="entry name" value="LuxR_C_like"/>
    <property type="match status" value="1"/>
</dbReference>
<dbReference type="PROSITE" id="PS50043">
    <property type="entry name" value="HTH_LUXR_2"/>
    <property type="match status" value="1"/>
</dbReference>
<organism evidence="5 6">
    <name type="scientific">Evtepia gabavorous</name>
    <dbReference type="NCBI Taxonomy" id="2211183"/>
    <lineage>
        <taxon>Bacteria</taxon>
        <taxon>Bacillati</taxon>
        <taxon>Bacillota</taxon>
        <taxon>Clostridia</taxon>
        <taxon>Eubacteriales</taxon>
        <taxon>Evtepia</taxon>
    </lineage>
</organism>
<keyword evidence="2" id="KW-0238">DNA-binding</keyword>
<dbReference type="GO" id="GO:0003677">
    <property type="term" value="F:DNA binding"/>
    <property type="evidence" value="ECO:0007669"/>
    <property type="project" value="UniProtKB-KW"/>
</dbReference>
<dbReference type="PANTHER" id="PTHR44688">
    <property type="entry name" value="DNA-BINDING TRANSCRIPTIONAL ACTIVATOR DEVR_DOSR"/>
    <property type="match status" value="1"/>
</dbReference>